<dbReference type="GeneTree" id="ENSGT00950000185665"/>
<accession>A0A672V904</accession>
<proteinExistence type="predicted"/>
<evidence type="ECO:0000313" key="1">
    <source>
        <dbReference type="Ensembl" id="ENSSHBP00005022978.1"/>
    </source>
</evidence>
<organism evidence="1 2">
    <name type="scientific">Strigops habroptila</name>
    <name type="common">Kakapo</name>
    <dbReference type="NCBI Taxonomy" id="2489341"/>
    <lineage>
        <taxon>Eukaryota</taxon>
        <taxon>Metazoa</taxon>
        <taxon>Chordata</taxon>
        <taxon>Craniata</taxon>
        <taxon>Vertebrata</taxon>
        <taxon>Euteleostomi</taxon>
        <taxon>Archelosauria</taxon>
        <taxon>Archosauria</taxon>
        <taxon>Dinosauria</taxon>
        <taxon>Saurischia</taxon>
        <taxon>Theropoda</taxon>
        <taxon>Coelurosauria</taxon>
        <taxon>Aves</taxon>
        <taxon>Neognathae</taxon>
        <taxon>Neoaves</taxon>
        <taxon>Telluraves</taxon>
        <taxon>Australaves</taxon>
        <taxon>Psittaciformes</taxon>
        <taxon>Psittacidae</taxon>
        <taxon>Strigops</taxon>
    </lineage>
</organism>
<evidence type="ECO:0000313" key="2">
    <source>
        <dbReference type="Proteomes" id="UP000472266"/>
    </source>
</evidence>
<name>A0A672V904_STRHB</name>
<protein>
    <submittedName>
        <fullName evidence="1">Uncharacterized protein</fullName>
    </submittedName>
</protein>
<dbReference type="InParanoid" id="A0A672V904"/>
<dbReference type="AlphaFoldDB" id="A0A672V904"/>
<reference evidence="1" key="3">
    <citation type="submission" date="2025-09" db="UniProtKB">
        <authorList>
            <consortium name="Ensembl"/>
        </authorList>
    </citation>
    <scope>IDENTIFICATION</scope>
</reference>
<dbReference type="Proteomes" id="UP000472266">
    <property type="component" value="Chromosome 3"/>
</dbReference>
<keyword evidence="2" id="KW-1185">Reference proteome</keyword>
<reference evidence="1" key="2">
    <citation type="submission" date="2025-08" db="UniProtKB">
        <authorList>
            <consortium name="Ensembl"/>
        </authorList>
    </citation>
    <scope>IDENTIFICATION</scope>
</reference>
<dbReference type="Ensembl" id="ENSSHBT00005027335.1">
    <property type="protein sequence ID" value="ENSSHBP00005022978.1"/>
    <property type="gene ID" value="ENSSHBG00005019285.1"/>
</dbReference>
<reference evidence="1 2" key="1">
    <citation type="submission" date="2019-11" db="EMBL/GenBank/DDBJ databases">
        <title>Strigops habroptila (kakapo) genome, bStrHab1, primary haplotype, v2.</title>
        <authorList>
            <person name="Jarvis E.D."/>
            <person name="Howard J."/>
            <person name="Rhie A."/>
            <person name="Phillippy A."/>
            <person name="Korlach J."/>
            <person name="Digby A."/>
            <person name="Iorns D."/>
            <person name="Eason D."/>
            <person name="Robertson B."/>
            <person name="Raemaekers T."/>
            <person name="Howe K."/>
            <person name="Lewin H."/>
            <person name="Damas J."/>
            <person name="Hastie A."/>
            <person name="Tracey A."/>
            <person name="Chow W."/>
            <person name="Fedrigo O."/>
        </authorList>
    </citation>
    <scope>NUCLEOTIDE SEQUENCE [LARGE SCALE GENOMIC DNA]</scope>
</reference>
<sequence length="71" mass="7799">MDQCMTVEQELEKVLQKFSGYGQLCESGLEELIQNAGGLHGTLDHVAQGSKRSTSVCKKLPPVHWCLKPEG</sequence>